<evidence type="ECO:0008006" key="6">
    <source>
        <dbReference type="Google" id="ProtNLM"/>
    </source>
</evidence>
<dbReference type="GO" id="GO:0005634">
    <property type="term" value="C:nucleus"/>
    <property type="evidence" value="ECO:0007669"/>
    <property type="project" value="TreeGrafter"/>
</dbReference>
<feature type="region of interest" description="Disordered" evidence="3">
    <location>
        <begin position="1"/>
        <end position="26"/>
    </location>
</feature>
<evidence type="ECO:0000256" key="3">
    <source>
        <dbReference type="SAM" id="MobiDB-lite"/>
    </source>
</evidence>
<sequence length="466" mass="52465">MDELNIVRSSRSNRGRPGEEGGKVNASLHEIDRHFRELYSSEPDFQGLAKQDADFAPFLKKHGQLDFTDPAAMMQLTKTLLAVDFGLKIELPDDRLCPPVPNRHNYILWLKDLMDTTSYEQPGRKVCGLDVGTGASCIYPLLGTAQRPWYFVATDIDAKSLAHARRNVEINKLEDRIRIVERRATDTLVPFDDIGVPSMDFVMMNPPFYTSENEMLSSAKQKARPPHSACTGAPVEMVCDGGEVAYVSRMLRESLVLRDRIQWYTSMLGKVTSLEALVEQLRANGIDNYAVTEFLQGNKTRRWALGWSFGPMRPDEHVARGMKAGIWKKILPPIVRMDLLAVPSQKAVAPLINRINEVVGSLELMSWTWESQELRGIGRVSENVWGRAWRRRRLREVAEREGGASSAPHHGHHGNVSEEACRLGFAIEIKVGVSETKASLRWVEGHDHSMFESLGGFLQGKLKDVY</sequence>
<dbReference type="PANTHER" id="PTHR13393">
    <property type="entry name" value="SAM-DEPENDENT METHYLTRANSFERASE"/>
    <property type="match status" value="1"/>
</dbReference>
<organism evidence="4 5">
    <name type="scientific">Podospora appendiculata</name>
    <dbReference type="NCBI Taxonomy" id="314037"/>
    <lineage>
        <taxon>Eukaryota</taxon>
        <taxon>Fungi</taxon>
        <taxon>Dikarya</taxon>
        <taxon>Ascomycota</taxon>
        <taxon>Pezizomycotina</taxon>
        <taxon>Sordariomycetes</taxon>
        <taxon>Sordariomycetidae</taxon>
        <taxon>Sordariales</taxon>
        <taxon>Podosporaceae</taxon>
        <taxon>Podospora</taxon>
    </lineage>
</organism>
<evidence type="ECO:0000256" key="2">
    <source>
        <dbReference type="ARBA" id="ARBA00022679"/>
    </source>
</evidence>
<dbReference type="InterPro" id="IPR010286">
    <property type="entry name" value="METTL16/RlmF"/>
</dbReference>
<gene>
    <name evidence="4" type="ORF">B0T22DRAFT_459971</name>
</gene>
<evidence type="ECO:0000313" key="4">
    <source>
        <dbReference type="EMBL" id="KAK3688628.1"/>
    </source>
</evidence>
<proteinExistence type="predicted"/>
<dbReference type="GO" id="GO:0008168">
    <property type="term" value="F:methyltransferase activity"/>
    <property type="evidence" value="ECO:0007669"/>
    <property type="project" value="UniProtKB-KW"/>
</dbReference>
<dbReference type="EMBL" id="JAULSO010000002">
    <property type="protein sequence ID" value="KAK3688628.1"/>
    <property type="molecule type" value="Genomic_DNA"/>
</dbReference>
<dbReference type="Pfam" id="PF05971">
    <property type="entry name" value="Methyltransf_10"/>
    <property type="match status" value="1"/>
</dbReference>
<dbReference type="InterPro" id="IPR029063">
    <property type="entry name" value="SAM-dependent_MTases_sf"/>
</dbReference>
<name>A0AAE0X9Z0_9PEZI</name>
<reference evidence="4" key="1">
    <citation type="journal article" date="2023" name="Mol. Phylogenet. Evol.">
        <title>Genome-scale phylogeny and comparative genomics of the fungal order Sordariales.</title>
        <authorList>
            <person name="Hensen N."/>
            <person name="Bonometti L."/>
            <person name="Westerberg I."/>
            <person name="Brannstrom I.O."/>
            <person name="Guillou S."/>
            <person name="Cros-Aarteil S."/>
            <person name="Calhoun S."/>
            <person name="Haridas S."/>
            <person name="Kuo A."/>
            <person name="Mondo S."/>
            <person name="Pangilinan J."/>
            <person name="Riley R."/>
            <person name="LaButti K."/>
            <person name="Andreopoulos B."/>
            <person name="Lipzen A."/>
            <person name="Chen C."/>
            <person name="Yan M."/>
            <person name="Daum C."/>
            <person name="Ng V."/>
            <person name="Clum A."/>
            <person name="Steindorff A."/>
            <person name="Ohm R.A."/>
            <person name="Martin F."/>
            <person name="Silar P."/>
            <person name="Natvig D.O."/>
            <person name="Lalanne C."/>
            <person name="Gautier V."/>
            <person name="Ament-Velasquez S.L."/>
            <person name="Kruys A."/>
            <person name="Hutchinson M.I."/>
            <person name="Powell A.J."/>
            <person name="Barry K."/>
            <person name="Miller A.N."/>
            <person name="Grigoriev I.V."/>
            <person name="Debuchy R."/>
            <person name="Gladieux P."/>
            <person name="Hiltunen Thoren M."/>
            <person name="Johannesson H."/>
        </authorList>
    </citation>
    <scope>NUCLEOTIDE SEQUENCE</scope>
    <source>
        <strain evidence="4">CBS 314.62</strain>
    </source>
</reference>
<keyword evidence="1" id="KW-0489">Methyltransferase</keyword>
<dbReference type="AlphaFoldDB" id="A0AAE0X9Z0"/>
<dbReference type="Proteomes" id="UP001270362">
    <property type="component" value="Unassembled WGS sequence"/>
</dbReference>
<evidence type="ECO:0000256" key="1">
    <source>
        <dbReference type="ARBA" id="ARBA00022603"/>
    </source>
</evidence>
<comment type="caution">
    <text evidence="4">The sequence shown here is derived from an EMBL/GenBank/DDBJ whole genome shotgun (WGS) entry which is preliminary data.</text>
</comment>
<accession>A0AAE0X9Z0</accession>
<dbReference type="SUPFAM" id="SSF53335">
    <property type="entry name" value="S-adenosyl-L-methionine-dependent methyltransferases"/>
    <property type="match status" value="1"/>
</dbReference>
<protein>
    <recommendedName>
        <fullName evidence="6">U6 small nuclear RNA (adenine-(43)-N(6))-methyltransferase</fullName>
    </recommendedName>
</protein>
<dbReference type="Gene3D" id="3.40.50.150">
    <property type="entry name" value="Vaccinia Virus protein VP39"/>
    <property type="match status" value="1"/>
</dbReference>
<reference evidence="4" key="2">
    <citation type="submission" date="2023-06" db="EMBL/GenBank/DDBJ databases">
        <authorList>
            <consortium name="Lawrence Berkeley National Laboratory"/>
            <person name="Haridas S."/>
            <person name="Hensen N."/>
            <person name="Bonometti L."/>
            <person name="Westerberg I."/>
            <person name="Brannstrom I.O."/>
            <person name="Guillou S."/>
            <person name="Cros-Aarteil S."/>
            <person name="Calhoun S."/>
            <person name="Kuo A."/>
            <person name="Mondo S."/>
            <person name="Pangilinan J."/>
            <person name="Riley R."/>
            <person name="Labutti K."/>
            <person name="Andreopoulos B."/>
            <person name="Lipzen A."/>
            <person name="Chen C."/>
            <person name="Yanf M."/>
            <person name="Daum C."/>
            <person name="Ng V."/>
            <person name="Clum A."/>
            <person name="Steindorff A."/>
            <person name="Ohm R."/>
            <person name="Martin F."/>
            <person name="Silar P."/>
            <person name="Natvig D."/>
            <person name="Lalanne C."/>
            <person name="Gautier V."/>
            <person name="Ament-Velasquez S.L."/>
            <person name="Kruys A."/>
            <person name="Hutchinson M.I."/>
            <person name="Powell A.J."/>
            <person name="Barry K."/>
            <person name="Miller A.N."/>
            <person name="Grigoriev I.V."/>
            <person name="Debuchy R."/>
            <person name="Gladieux P."/>
            <person name="Thoren M.H."/>
            <person name="Johannesson H."/>
        </authorList>
    </citation>
    <scope>NUCLEOTIDE SEQUENCE</scope>
    <source>
        <strain evidence="4">CBS 314.62</strain>
    </source>
</reference>
<dbReference type="PANTHER" id="PTHR13393:SF0">
    <property type="entry name" value="RNA N6-ADENOSINE-METHYLTRANSFERASE METTL16"/>
    <property type="match status" value="1"/>
</dbReference>
<keyword evidence="5" id="KW-1185">Reference proteome</keyword>
<evidence type="ECO:0000313" key="5">
    <source>
        <dbReference type="Proteomes" id="UP001270362"/>
    </source>
</evidence>
<keyword evidence="2" id="KW-0808">Transferase</keyword>
<dbReference type="CDD" id="cd02440">
    <property type="entry name" value="AdoMet_MTases"/>
    <property type="match status" value="1"/>
</dbReference>
<dbReference type="GO" id="GO:0070475">
    <property type="term" value="P:rRNA base methylation"/>
    <property type="evidence" value="ECO:0007669"/>
    <property type="project" value="TreeGrafter"/>
</dbReference>